<accession>A0A7G5IK69</accession>
<evidence type="ECO:0000313" key="3">
    <source>
        <dbReference type="Proteomes" id="UP000515292"/>
    </source>
</evidence>
<evidence type="ECO:0000256" key="1">
    <source>
        <dbReference type="SAM" id="Phobius"/>
    </source>
</evidence>
<keyword evidence="3" id="KW-1185">Reference proteome</keyword>
<dbReference type="InterPro" id="IPR021265">
    <property type="entry name" value="DUF2842"/>
</dbReference>
<feature type="transmembrane region" description="Helical" evidence="1">
    <location>
        <begin position="37"/>
        <end position="55"/>
    </location>
</feature>
<feature type="transmembrane region" description="Helical" evidence="1">
    <location>
        <begin position="12"/>
        <end position="31"/>
    </location>
</feature>
<dbReference type="RefSeq" id="WP_182297584.1">
    <property type="nucleotide sequence ID" value="NZ_CP059851.1"/>
</dbReference>
<protein>
    <submittedName>
        <fullName evidence="2">DUF2842 domain-containing protein</fullName>
    </submittedName>
</protein>
<keyword evidence="1" id="KW-0812">Transmembrane</keyword>
<dbReference type="KEGG" id="sand:H3309_04575"/>
<keyword evidence="1" id="KW-0472">Membrane</keyword>
<reference evidence="2 3" key="1">
    <citation type="submission" date="2020-07" db="EMBL/GenBank/DDBJ databases">
        <title>Complete genome sequence for Sandaracinobacter sp. M6.</title>
        <authorList>
            <person name="Tang Y."/>
            <person name="Liu Q."/>
            <person name="Guo Z."/>
            <person name="Lei P."/>
            <person name="Huang B."/>
        </authorList>
    </citation>
    <scope>NUCLEOTIDE SEQUENCE [LARGE SCALE GENOMIC DNA]</scope>
    <source>
        <strain evidence="2 3">M6</strain>
    </source>
</reference>
<evidence type="ECO:0000313" key="2">
    <source>
        <dbReference type="EMBL" id="QMW23761.1"/>
    </source>
</evidence>
<name>A0A7G5IK69_9SPHN</name>
<dbReference type="AlphaFoldDB" id="A0A7G5IK69"/>
<organism evidence="2 3">
    <name type="scientific">Sandaracinobacteroides saxicola</name>
    <dbReference type="NCBI Taxonomy" id="2759707"/>
    <lineage>
        <taxon>Bacteria</taxon>
        <taxon>Pseudomonadati</taxon>
        <taxon>Pseudomonadota</taxon>
        <taxon>Alphaproteobacteria</taxon>
        <taxon>Sphingomonadales</taxon>
        <taxon>Sphingosinicellaceae</taxon>
        <taxon>Sandaracinobacteroides</taxon>
    </lineage>
</organism>
<sequence>MEPVPQLRRPFGIILLCLYLFAYVLGAAMLFTPIERLHVLLQLPIWLILGLAWLLPLKPFLRWMETGQWR</sequence>
<dbReference type="Pfam" id="PF11003">
    <property type="entry name" value="DUF2842"/>
    <property type="match status" value="1"/>
</dbReference>
<gene>
    <name evidence="2" type="ORF">H3309_04575</name>
</gene>
<dbReference type="Proteomes" id="UP000515292">
    <property type="component" value="Chromosome"/>
</dbReference>
<keyword evidence="1" id="KW-1133">Transmembrane helix</keyword>
<dbReference type="EMBL" id="CP059851">
    <property type="protein sequence ID" value="QMW23761.1"/>
    <property type="molecule type" value="Genomic_DNA"/>
</dbReference>
<proteinExistence type="predicted"/>